<evidence type="ECO:0000313" key="14">
    <source>
        <dbReference type="RefSeq" id="XP_012939408.1"/>
    </source>
</evidence>
<dbReference type="SUPFAM" id="SSF56300">
    <property type="entry name" value="Metallo-dependent phosphatases"/>
    <property type="match status" value="1"/>
</dbReference>
<dbReference type="Pfam" id="PF19272">
    <property type="entry name" value="ASMase_C"/>
    <property type="match status" value="1"/>
</dbReference>
<dbReference type="Proteomes" id="UP000694888">
    <property type="component" value="Unplaced"/>
</dbReference>
<keyword evidence="13" id="KW-1185">Reference proteome</keyword>
<comment type="subcellular location">
    <subcellularLocation>
        <location evidence="2">Secreted</location>
    </subcellularLocation>
</comment>
<dbReference type="InterPro" id="IPR041805">
    <property type="entry name" value="ASMase/PPN1_MPP"/>
</dbReference>
<accession>A0ABM1A2B9</accession>
<dbReference type="RefSeq" id="XP_012939408.1">
    <property type="nucleotide sequence ID" value="XM_013083954.2"/>
</dbReference>
<dbReference type="InterPro" id="IPR029052">
    <property type="entry name" value="Metallo-depent_PP-like"/>
</dbReference>
<dbReference type="InterPro" id="IPR045473">
    <property type="entry name" value="ASM_C"/>
</dbReference>
<evidence type="ECO:0000256" key="5">
    <source>
        <dbReference type="ARBA" id="ARBA00022723"/>
    </source>
</evidence>
<dbReference type="PANTHER" id="PTHR10340:SF57">
    <property type="entry name" value="METALLOPHOS DOMAIN-CONTAINING PROTEIN"/>
    <property type="match status" value="1"/>
</dbReference>
<dbReference type="GeneID" id="101855158"/>
<keyword evidence="4" id="KW-0964">Secreted</keyword>
<name>A0ABM1A2B9_APLCA</name>
<evidence type="ECO:0000256" key="9">
    <source>
        <dbReference type="ARBA" id="ARBA00023180"/>
    </source>
</evidence>
<evidence type="ECO:0000313" key="13">
    <source>
        <dbReference type="Proteomes" id="UP000694888"/>
    </source>
</evidence>
<sequence>MFQLLCAVYVAATLAHVQSRPAVDKGYFWHVSDFHYDLTYWTKGLSCNGPVPTPGPYGDYWCDAPWSLVQDSIKAMAEVKADVDFVLWTGDNVAHIDDKYMDLETNLAIMKNVTSAINASFPSVPVYPSLGNHDFYPHDQAEAKTDRMYKSMAAMWAGWIKDPEQIDNFRKGGYYTSLVRPGLRLLGLNTILYFFPNPLTKNMTDPTGQFEWMERVLTSARANGEKVLVSAHVPPGLFVPDFIYWMYPQYQHSFHRIMLDFSDVIAGQYYGHDHTDTFKIVQNEKGQQASPMYTAPSVTPWRYRAPTKSGDPHNPGVRLVEYDRTTGLGLNYMQYFINLTDSNRQNATHWTVLYNFQDAYKVPDMSVTSLRKIFHSMRHKGSEPMLKYCDYLMVSNYTQTCTDEMQAEIWCGGQIEDMTTAKKCIKKYKSGAVDLESLGLNNVVMMNGG</sequence>
<reference evidence="14" key="1">
    <citation type="submission" date="2025-08" db="UniProtKB">
        <authorList>
            <consortium name="RefSeq"/>
        </authorList>
    </citation>
    <scope>IDENTIFICATION</scope>
</reference>
<evidence type="ECO:0000256" key="2">
    <source>
        <dbReference type="ARBA" id="ARBA00004613"/>
    </source>
</evidence>
<evidence type="ECO:0000256" key="4">
    <source>
        <dbReference type="ARBA" id="ARBA00022525"/>
    </source>
</evidence>
<feature type="domain" description="Calcineurin-like phosphoesterase" evidence="11">
    <location>
        <begin position="28"/>
        <end position="275"/>
    </location>
</feature>
<keyword evidence="7" id="KW-0378">Hydrolase</keyword>
<organism evidence="13 14">
    <name type="scientific">Aplysia californica</name>
    <name type="common">California sea hare</name>
    <dbReference type="NCBI Taxonomy" id="6500"/>
    <lineage>
        <taxon>Eukaryota</taxon>
        <taxon>Metazoa</taxon>
        <taxon>Spiralia</taxon>
        <taxon>Lophotrochozoa</taxon>
        <taxon>Mollusca</taxon>
        <taxon>Gastropoda</taxon>
        <taxon>Heterobranchia</taxon>
        <taxon>Euthyneura</taxon>
        <taxon>Tectipleura</taxon>
        <taxon>Aplysiida</taxon>
        <taxon>Aplysioidea</taxon>
        <taxon>Aplysiidae</taxon>
        <taxon>Aplysia</taxon>
    </lineage>
</organism>
<comment type="similarity">
    <text evidence="3">Belongs to the acid sphingomyelinase family.</text>
</comment>
<keyword evidence="6 10" id="KW-0732">Signal</keyword>
<feature type="domain" description="Sphingomyelin phosphodiesterase C-terminal" evidence="12">
    <location>
        <begin position="291"/>
        <end position="429"/>
    </location>
</feature>
<evidence type="ECO:0000259" key="11">
    <source>
        <dbReference type="Pfam" id="PF00149"/>
    </source>
</evidence>
<evidence type="ECO:0000256" key="10">
    <source>
        <dbReference type="SAM" id="SignalP"/>
    </source>
</evidence>
<proteinExistence type="inferred from homology"/>
<dbReference type="Gene3D" id="3.60.21.10">
    <property type="match status" value="1"/>
</dbReference>
<keyword evidence="8" id="KW-0862">Zinc</keyword>
<evidence type="ECO:0000256" key="8">
    <source>
        <dbReference type="ARBA" id="ARBA00022833"/>
    </source>
</evidence>
<dbReference type="PANTHER" id="PTHR10340">
    <property type="entry name" value="SPHINGOMYELIN PHOSPHODIESTERASE"/>
    <property type="match status" value="1"/>
</dbReference>
<keyword evidence="5" id="KW-0479">Metal-binding</keyword>
<dbReference type="InterPro" id="IPR004843">
    <property type="entry name" value="Calcineurin-like_PHP"/>
</dbReference>
<evidence type="ECO:0000256" key="3">
    <source>
        <dbReference type="ARBA" id="ARBA00008234"/>
    </source>
</evidence>
<feature type="chain" id="PRO_5045626999" evidence="10">
    <location>
        <begin position="20"/>
        <end position="449"/>
    </location>
</feature>
<evidence type="ECO:0000259" key="12">
    <source>
        <dbReference type="Pfam" id="PF19272"/>
    </source>
</evidence>
<comment type="cofactor">
    <cofactor evidence="1">
        <name>Zn(2+)</name>
        <dbReference type="ChEBI" id="CHEBI:29105"/>
    </cofactor>
</comment>
<dbReference type="CDD" id="cd00842">
    <property type="entry name" value="MPP_ASMase"/>
    <property type="match status" value="1"/>
</dbReference>
<dbReference type="Pfam" id="PF00149">
    <property type="entry name" value="Metallophos"/>
    <property type="match status" value="1"/>
</dbReference>
<evidence type="ECO:0000256" key="1">
    <source>
        <dbReference type="ARBA" id="ARBA00001947"/>
    </source>
</evidence>
<protein>
    <submittedName>
        <fullName evidence="14">Acid sphingomyelinase-like phosphodiesterase 3a</fullName>
    </submittedName>
</protein>
<keyword evidence="9" id="KW-0325">Glycoprotein</keyword>
<feature type="signal peptide" evidence="10">
    <location>
        <begin position="1"/>
        <end position="19"/>
    </location>
</feature>
<gene>
    <name evidence="14" type="primary">LOC101855158</name>
</gene>
<evidence type="ECO:0000256" key="7">
    <source>
        <dbReference type="ARBA" id="ARBA00022801"/>
    </source>
</evidence>
<evidence type="ECO:0000256" key="6">
    <source>
        <dbReference type="ARBA" id="ARBA00022729"/>
    </source>
</evidence>